<accession>A0A0K1HPJ2</accession>
<dbReference type="GO" id="GO:0006412">
    <property type="term" value="P:translation"/>
    <property type="evidence" value="ECO:0007669"/>
    <property type="project" value="InterPro"/>
</dbReference>
<gene>
    <name evidence="5" type="primary">rps13</name>
    <name evidence="5" type="ORF">AB845_43</name>
</gene>
<dbReference type="GO" id="GO:0003723">
    <property type="term" value="F:RNA binding"/>
    <property type="evidence" value="ECO:0007669"/>
    <property type="project" value="InterPro"/>
</dbReference>
<comment type="similarity">
    <text evidence="1 4">Belongs to the universal ribosomal protein uS13 family.</text>
</comment>
<proteinExistence type="inferred from homology"/>
<dbReference type="EMBL" id="KT185628">
    <property type="protein sequence ID" value="AKT94005.1"/>
    <property type="molecule type" value="Genomic_DNA"/>
</dbReference>
<keyword evidence="2 4" id="KW-0689">Ribosomal protein</keyword>
<dbReference type="GO" id="GO:1990904">
    <property type="term" value="C:ribonucleoprotein complex"/>
    <property type="evidence" value="ECO:0007669"/>
    <property type="project" value="UniProtKB-KW"/>
</dbReference>
<dbReference type="SUPFAM" id="SSF46946">
    <property type="entry name" value="S13-like H2TH domain"/>
    <property type="match status" value="1"/>
</dbReference>
<dbReference type="PROSITE" id="PS50159">
    <property type="entry name" value="RIBOSOMAL_S13_2"/>
    <property type="match status" value="1"/>
</dbReference>
<organism evidence="5">
    <name type="scientific">Acanthamoeba castellanii</name>
    <name type="common">Amoeba</name>
    <dbReference type="NCBI Taxonomy" id="5755"/>
    <lineage>
        <taxon>Eukaryota</taxon>
        <taxon>Amoebozoa</taxon>
        <taxon>Discosea</taxon>
        <taxon>Longamoebia</taxon>
        <taxon>Centramoebida</taxon>
        <taxon>Acanthamoebidae</taxon>
        <taxon>Acanthamoeba</taxon>
    </lineage>
</organism>
<protein>
    <submittedName>
        <fullName evidence="5">Ribosomal protein S13</fullName>
    </submittedName>
</protein>
<evidence type="ECO:0000256" key="1">
    <source>
        <dbReference type="ARBA" id="ARBA00008080"/>
    </source>
</evidence>
<evidence type="ECO:0000256" key="2">
    <source>
        <dbReference type="ARBA" id="ARBA00022980"/>
    </source>
</evidence>
<sequence>MKSLQNFNTFALGNKNKNVFSALKSIHGLNLKKINKIALIIGVDAFERVRSINLEIFSLIKKQAIFFYNLEENKIFNNINKKKKLKNYVGMRHILKLPVRGQRTHTNAKTPSKNIKREL</sequence>
<keyword evidence="3 4" id="KW-0687">Ribonucleoprotein</keyword>
<dbReference type="Gene3D" id="4.10.910.10">
    <property type="entry name" value="30s ribosomal protein s13, domain 2"/>
    <property type="match status" value="1"/>
</dbReference>
<dbReference type="InterPro" id="IPR001892">
    <property type="entry name" value="Ribosomal_uS13"/>
</dbReference>
<keyword evidence="5" id="KW-0496">Mitochondrion</keyword>
<name>A0A0K1HPJ2_ACACA</name>
<geneLocation type="mitochondrion" evidence="5"/>
<evidence type="ECO:0000313" key="5">
    <source>
        <dbReference type="EMBL" id="AKT94005.1"/>
    </source>
</evidence>
<reference evidence="5" key="1">
    <citation type="journal article" date="2015" name="J. Eukaryot. Microbiol.">
        <title>Uncovering Cryptic Diversity in Two Amoebozoan Species Using Complete Mitochondrial Genome Sequences.</title>
        <authorList>
            <person name="Fucikova K."/>
            <person name="Lahr D.J."/>
        </authorList>
    </citation>
    <scope>NUCLEOTIDE SEQUENCE</scope>
    <source>
        <strain evidence="5">BCP-EM3VF21-1</strain>
    </source>
</reference>
<dbReference type="GO" id="GO:0003735">
    <property type="term" value="F:structural constituent of ribosome"/>
    <property type="evidence" value="ECO:0007669"/>
    <property type="project" value="InterPro"/>
</dbReference>
<dbReference type="Pfam" id="PF00416">
    <property type="entry name" value="Ribosomal_S13"/>
    <property type="match status" value="1"/>
</dbReference>
<evidence type="ECO:0000256" key="4">
    <source>
        <dbReference type="RuleBase" id="RU003830"/>
    </source>
</evidence>
<dbReference type="PIRSF" id="PIRSF002134">
    <property type="entry name" value="Ribosomal_S13"/>
    <property type="match status" value="1"/>
</dbReference>
<evidence type="ECO:0000256" key="3">
    <source>
        <dbReference type="ARBA" id="ARBA00023274"/>
    </source>
</evidence>
<dbReference type="InterPro" id="IPR010979">
    <property type="entry name" value="Ribosomal_uS13-like_H2TH"/>
</dbReference>
<dbReference type="InterPro" id="IPR027437">
    <property type="entry name" value="Rbsml_uS13_C"/>
</dbReference>
<dbReference type="AlphaFoldDB" id="A0A0K1HPJ2"/>
<dbReference type="GO" id="GO:0005840">
    <property type="term" value="C:ribosome"/>
    <property type="evidence" value="ECO:0007669"/>
    <property type="project" value="UniProtKB-KW"/>
</dbReference>